<dbReference type="GO" id="GO:0016491">
    <property type="term" value="F:oxidoreductase activity"/>
    <property type="evidence" value="ECO:0007669"/>
    <property type="project" value="UniProtKB-KW"/>
</dbReference>
<dbReference type="Gene3D" id="3.30.465.10">
    <property type="match status" value="1"/>
</dbReference>
<dbReference type="Proteomes" id="UP000039046">
    <property type="component" value="Unassembled WGS sequence"/>
</dbReference>
<reference evidence="7 8" key="1">
    <citation type="journal article" date="2015" name="Genome Announc.">
        <title>Draft Genome Sequence and Gene Annotation of the Entomopathogenic Fungus Verticillium hemipterigenum.</title>
        <authorList>
            <person name="Horn F."/>
            <person name="Habel A."/>
            <person name="Scharf D.H."/>
            <person name="Dworschak J."/>
            <person name="Brakhage A.A."/>
            <person name="Guthke R."/>
            <person name="Hertweck C."/>
            <person name="Linde J."/>
        </authorList>
    </citation>
    <scope>NUCLEOTIDE SEQUENCE [LARGE SCALE GENOMIC DNA]</scope>
</reference>
<dbReference type="PANTHER" id="PTHR42973:SF13">
    <property type="entry name" value="FAD-BINDING PCMH-TYPE DOMAIN-CONTAINING PROTEIN"/>
    <property type="match status" value="1"/>
</dbReference>
<dbReference type="SUPFAM" id="SSF56176">
    <property type="entry name" value="FAD-binding/transporter-associated domain-like"/>
    <property type="match status" value="1"/>
</dbReference>
<organism evidence="7 8">
    <name type="scientific">[Torrubiella] hemipterigena</name>
    <dbReference type="NCBI Taxonomy" id="1531966"/>
    <lineage>
        <taxon>Eukaryota</taxon>
        <taxon>Fungi</taxon>
        <taxon>Dikarya</taxon>
        <taxon>Ascomycota</taxon>
        <taxon>Pezizomycotina</taxon>
        <taxon>Sordariomycetes</taxon>
        <taxon>Hypocreomycetidae</taxon>
        <taxon>Hypocreales</taxon>
        <taxon>Clavicipitaceae</taxon>
        <taxon>Clavicipitaceae incertae sedis</taxon>
        <taxon>'Torrubiella' clade</taxon>
    </lineage>
</organism>
<dbReference type="InterPro" id="IPR050416">
    <property type="entry name" value="FAD-linked_Oxidoreductase"/>
</dbReference>
<dbReference type="InterPro" id="IPR016169">
    <property type="entry name" value="FAD-bd_PCMH_sub2"/>
</dbReference>
<dbReference type="InterPro" id="IPR036318">
    <property type="entry name" value="FAD-bd_PCMH-like_sf"/>
</dbReference>
<accession>A0A0A1T727</accession>
<proteinExistence type="inferred from homology"/>
<dbReference type="GO" id="GO:0071949">
    <property type="term" value="F:FAD binding"/>
    <property type="evidence" value="ECO:0007669"/>
    <property type="project" value="InterPro"/>
</dbReference>
<dbReference type="STRING" id="1531966.A0A0A1T727"/>
<evidence type="ECO:0000256" key="4">
    <source>
        <dbReference type="ARBA" id="ARBA00023002"/>
    </source>
</evidence>
<evidence type="ECO:0000259" key="6">
    <source>
        <dbReference type="PROSITE" id="PS51387"/>
    </source>
</evidence>
<sequence>MLSKMAFLSLVQAIGSHANTIPSVTSGCSDACAELEHLVGSQRFHPAGNDPQFQIWDGKQAEVVSACRVEPQDTSEVVKTLEILTKHWCTFAIKGGCHSRALDASKSSGGVTIDMNRFNQAVPEPDRQSAWLGSGLTLFKAFGQLEAFGLTFIGGRVDTVGVAGFTMGGGFSNLTPKHGLAADNVFEYELVLPNATVFNVTHDSNPDLYYALRGGANNFGIITRFRARVFNGTNNCWGSSLLIQSILPMFLPKRIGSLSISHPTRTCRIGLAFYIIGSATPLNRQSTCRISSLKKSPLFSMGLTKFHKSKANSLLTIPAFKSPLQRKRSSDNVIYLLR</sequence>
<feature type="signal peptide" evidence="5">
    <location>
        <begin position="1"/>
        <end position="18"/>
    </location>
</feature>
<evidence type="ECO:0000256" key="1">
    <source>
        <dbReference type="ARBA" id="ARBA00005466"/>
    </source>
</evidence>
<keyword evidence="5" id="KW-0732">Signal</keyword>
<evidence type="ECO:0000313" key="7">
    <source>
        <dbReference type="EMBL" id="CEJ81970.1"/>
    </source>
</evidence>
<dbReference type="OrthoDB" id="2151789at2759"/>
<comment type="similarity">
    <text evidence="1">Belongs to the oxygen-dependent FAD-linked oxidoreductase family.</text>
</comment>
<dbReference type="PROSITE" id="PS51257">
    <property type="entry name" value="PROKAR_LIPOPROTEIN"/>
    <property type="match status" value="1"/>
</dbReference>
<protein>
    <recommendedName>
        <fullName evidence="6">FAD-binding PCMH-type domain-containing protein</fullName>
    </recommendedName>
</protein>
<gene>
    <name evidence="7" type="ORF">VHEMI02066</name>
</gene>
<dbReference type="PROSITE" id="PS51387">
    <property type="entry name" value="FAD_PCMH"/>
    <property type="match status" value="1"/>
</dbReference>
<dbReference type="HOGENOM" id="CLU_018354_1_3_1"/>
<feature type="domain" description="FAD-binding PCMH-type" evidence="6">
    <location>
        <begin position="56"/>
        <end position="232"/>
    </location>
</feature>
<evidence type="ECO:0000256" key="3">
    <source>
        <dbReference type="ARBA" id="ARBA00022827"/>
    </source>
</evidence>
<dbReference type="EMBL" id="CDHN01000001">
    <property type="protein sequence ID" value="CEJ81970.1"/>
    <property type="molecule type" value="Genomic_DNA"/>
</dbReference>
<keyword evidence="8" id="KW-1185">Reference proteome</keyword>
<dbReference type="InterPro" id="IPR016166">
    <property type="entry name" value="FAD-bd_PCMH"/>
</dbReference>
<evidence type="ECO:0000256" key="2">
    <source>
        <dbReference type="ARBA" id="ARBA00022630"/>
    </source>
</evidence>
<dbReference type="AlphaFoldDB" id="A0A0A1T727"/>
<evidence type="ECO:0000256" key="5">
    <source>
        <dbReference type="SAM" id="SignalP"/>
    </source>
</evidence>
<dbReference type="InterPro" id="IPR006094">
    <property type="entry name" value="Oxid_FAD_bind_N"/>
</dbReference>
<keyword evidence="3" id="KW-0274">FAD</keyword>
<feature type="chain" id="PRO_5001979401" description="FAD-binding PCMH-type domain-containing protein" evidence="5">
    <location>
        <begin position="19"/>
        <end position="338"/>
    </location>
</feature>
<keyword evidence="2" id="KW-0285">Flavoprotein</keyword>
<dbReference type="PANTHER" id="PTHR42973">
    <property type="entry name" value="BINDING OXIDOREDUCTASE, PUTATIVE (AFU_ORTHOLOGUE AFUA_1G17690)-RELATED"/>
    <property type="match status" value="1"/>
</dbReference>
<name>A0A0A1T727_9HYPO</name>
<dbReference type="Pfam" id="PF01565">
    <property type="entry name" value="FAD_binding_4"/>
    <property type="match status" value="1"/>
</dbReference>
<keyword evidence="4" id="KW-0560">Oxidoreductase</keyword>
<evidence type="ECO:0000313" key="8">
    <source>
        <dbReference type="Proteomes" id="UP000039046"/>
    </source>
</evidence>